<evidence type="ECO:0000313" key="2">
    <source>
        <dbReference type="Proteomes" id="UP000317171"/>
    </source>
</evidence>
<dbReference type="OrthoDB" id="289394at2"/>
<dbReference type="RefSeq" id="WP_145221611.1">
    <property type="nucleotide sequence ID" value="NZ_CP036269.1"/>
</dbReference>
<evidence type="ECO:0000313" key="1">
    <source>
        <dbReference type="EMBL" id="QDT45279.1"/>
    </source>
</evidence>
<dbReference type="KEGG" id="gaz:Pan241w_53990"/>
<organism evidence="1 2">
    <name type="scientific">Gimesia alba</name>
    <dbReference type="NCBI Taxonomy" id="2527973"/>
    <lineage>
        <taxon>Bacteria</taxon>
        <taxon>Pseudomonadati</taxon>
        <taxon>Planctomycetota</taxon>
        <taxon>Planctomycetia</taxon>
        <taxon>Planctomycetales</taxon>
        <taxon>Planctomycetaceae</taxon>
        <taxon>Gimesia</taxon>
    </lineage>
</organism>
<protein>
    <recommendedName>
        <fullName evidence="3">Carboxypeptidase regulatory-like domain-containing protein</fullName>
    </recommendedName>
</protein>
<gene>
    <name evidence="1" type="ORF">Pan241w_53990</name>
</gene>
<accession>A0A517RN24</accession>
<keyword evidence="2" id="KW-1185">Reference proteome</keyword>
<proteinExistence type="predicted"/>
<sequence length="145" mass="15790">MFSLSTSILRHTRLPLSCFALLVFLSGCSPTPEDQPDVGLVKGMVTLDGEAIPGAVVDFAPESGRPSSGITDSEGRYELAYNPTTKGAKIGKHTVRISTHRYIENDDGTTTEQKEIIPEKYNVNSTLTVEVKPGENDFPFSLDKE</sequence>
<dbReference type="Gene3D" id="2.60.40.1120">
    <property type="entry name" value="Carboxypeptidase-like, regulatory domain"/>
    <property type="match status" value="1"/>
</dbReference>
<dbReference type="EMBL" id="CP036269">
    <property type="protein sequence ID" value="QDT45279.1"/>
    <property type="molecule type" value="Genomic_DNA"/>
</dbReference>
<dbReference type="InterPro" id="IPR008969">
    <property type="entry name" value="CarboxyPept-like_regulatory"/>
</dbReference>
<dbReference type="AlphaFoldDB" id="A0A517RN24"/>
<dbReference type="SUPFAM" id="SSF49464">
    <property type="entry name" value="Carboxypeptidase regulatory domain-like"/>
    <property type="match status" value="1"/>
</dbReference>
<evidence type="ECO:0008006" key="3">
    <source>
        <dbReference type="Google" id="ProtNLM"/>
    </source>
</evidence>
<reference evidence="1 2" key="1">
    <citation type="submission" date="2019-02" db="EMBL/GenBank/DDBJ databases">
        <title>Deep-cultivation of Planctomycetes and their phenomic and genomic characterization uncovers novel biology.</title>
        <authorList>
            <person name="Wiegand S."/>
            <person name="Jogler M."/>
            <person name="Boedeker C."/>
            <person name="Pinto D."/>
            <person name="Vollmers J."/>
            <person name="Rivas-Marin E."/>
            <person name="Kohn T."/>
            <person name="Peeters S.H."/>
            <person name="Heuer A."/>
            <person name="Rast P."/>
            <person name="Oberbeckmann S."/>
            <person name="Bunk B."/>
            <person name="Jeske O."/>
            <person name="Meyerdierks A."/>
            <person name="Storesund J.E."/>
            <person name="Kallscheuer N."/>
            <person name="Luecker S."/>
            <person name="Lage O.M."/>
            <person name="Pohl T."/>
            <person name="Merkel B.J."/>
            <person name="Hornburger P."/>
            <person name="Mueller R.-W."/>
            <person name="Bruemmer F."/>
            <person name="Labrenz M."/>
            <person name="Spormann A.M."/>
            <person name="Op den Camp H."/>
            <person name="Overmann J."/>
            <person name="Amann R."/>
            <person name="Jetten M.S.M."/>
            <person name="Mascher T."/>
            <person name="Medema M.H."/>
            <person name="Devos D.P."/>
            <person name="Kaster A.-K."/>
            <person name="Ovreas L."/>
            <person name="Rohde M."/>
            <person name="Galperin M.Y."/>
            <person name="Jogler C."/>
        </authorList>
    </citation>
    <scope>NUCLEOTIDE SEQUENCE [LARGE SCALE GENOMIC DNA]</scope>
    <source>
        <strain evidence="1 2">Pan241w</strain>
    </source>
</reference>
<dbReference type="Proteomes" id="UP000317171">
    <property type="component" value="Chromosome"/>
</dbReference>
<name>A0A517RN24_9PLAN</name>